<reference evidence="2" key="1">
    <citation type="submission" date="2013-01" db="EMBL/GenBank/DDBJ databases">
        <title>Draft Genome Sequence of a Mulberry Tree, Morus notabilis C.K. Schneid.</title>
        <authorList>
            <person name="He N."/>
            <person name="Zhao S."/>
        </authorList>
    </citation>
    <scope>NUCLEOTIDE SEQUENCE</scope>
</reference>
<accession>W9RVG6</accession>
<proteinExistence type="predicted"/>
<gene>
    <name evidence="1" type="ORF">L484_008218</name>
</gene>
<protein>
    <recommendedName>
        <fullName evidence="3">Pentatricopeptide repeat-containing protein</fullName>
    </recommendedName>
</protein>
<dbReference type="Proteomes" id="UP000030645">
    <property type="component" value="Unassembled WGS sequence"/>
</dbReference>
<keyword evidence="2" id="KW-1185">Reference proteome</keyword>
<sequence>MVGVFVTAPMVGEIKCATWSRGEGWIIRKWKQKGVLTFDGKAPPPLLLRNLSKPDIIGLSEEVLLQLNSKSEVGFLDSTSLYSLMLFFAGNGLFPQAQALWDHQLVNSSSLPTIETVAKLFDVLSQRGHFNQVSEILAQLSSRQG</sequence>
<name>W9RVG6_9ROSA</name>
<dbReference type="EMBL" id="KE345724">
    <property type="protein sequence ID" value="EXC12824.1"/>
    <property type="molecule type" value="Genomic_DNA"/>
</dbReference>
<organism evidence="1 2">
    <name type="scientific">Morus notabilis</name>
    <dbReference type="NCBI Taxonomy" id="981085"/>
    <lineage>
        <taxon>Eukaryota</taxon>
        <taxon>Viridiplantae</taxon>
        <taxon>Streptophyta</taxon>
        <taxon>Embryophyta</taxon>
        <taxon>Tracheophyta</taxon>
        <taxon>Spermatophyta</taxon>
        <taxon>Magnoliopsida</taxon>
        <taxon>eudicotyledons</taxon>
        <taxon>Gunneridae</taxon>
        <taxon>Pentapetalae</taxon>
        <taxon>rosids</taxon>
        <taxon>fabids</taxon>
        <taxon>Rosales</taxon>
        <taxon>Moraceae</taxon>
        <taxon>Moreae</taxon>
        <taxon>Morus</taxon>
    </lineage>
</organism>
<evidence type="ECO:0000313" key="1">
    <source>
        <dbReference type="EMBL" id="EXC12824.1"/>
    </source>
</evidence>
<evidence type="ECO:0008006" key="3">
    <source>
        <dbReference type="Google" id="ProtNLM"/>
    </source>
</evidence>
<evidence type="ECO:0000313" key="2">
    <source>
        <dbReference type="Proteomes" id="UP000030645"/>
    </source>
</evidence>
<dbReference type="AlphaFoldDB" id="W9RVG6"/>